<organism evidence="3 4">
    <name type="scientific">Patiriisocius marinistellae</name>
    <dbReference type="NCBI Taxonomy" id="2494560"/>
    <lineage>
        <taxon>Bacteria</taxon>
        <taxon>Pseudomonadati</taxon>
        <taxon>Bacteroidota</taxon>
        <taxon>Flavobacteriia</taxon>
        <taxon>Flavobacteriales</taxon>
        <taxon>Flavobacteriaceae</taxon>
        <taxon>Patiriisocius</taxon>
    </lineage>
</organism>
<reference evidence="3 4" key="1">
    <citation type="submission" date="2019-08" db="EMBL/GenBank/DDBJ databases">
        <title>Ulvibacter marinistellae sp. nov., isolated from a starfish, Patiria pectinifera.</title>
        <authorList>
            <person name="Kawano K."/>
            <person name="Ushijima N."/>
            <person name="Kihara M."/>
            <person name="Itoh H."/>
        </authorList>
    </citation>
    <scope>NUCLEOTIDE SEQUENCE [LARGE SCALE GENOMIC DNA]</scope>
    <source>
        <strain evidence="3 4">KK4</strain>
    </source>
</reference>
<gene>
    <name evidence="3" type="ORF">ULMS_12480</name>
</gene>
<name>A0A5J4FUY5_9FLAO</name>
<feature type="domain" description="Antitoxin Xre-like helix-turn-helix" evidence="2">
    <location>
        <begin position="51"/>
        <end position="111"/>
    </location>
</feature>
<evidence type="ECO:0000259" key="1">
    <source>
        <dbReference type="Pfam" id="PF09722"/>
    </source>
</evidence>
<proteinExistence type="predicted"/>
<dbReference type="InterPro" id="IPR024467">
    <property type="entry name" value="Xre/MbcA/ParS-like_toxin-bd"/>
</dbReference>
<dbReference type="EMBL" id="BKCF01000001">
    <property type="protein sequence ID" value="GEQ85740.1"/>
    <property type="molecule type" value="Genomic_DNA"/>
</dbReference>
<evidence type="ECO:0000313" key="3">
    <source>
        <dbReference type="EMBL" id="GEQ85740.1"/>
    </source>
</evidence>
<dbReference type="Pfam" id="PF20432">
    <property type="entry name" value="Xre-like-HTH"/>
    <property type="match status" value="1"/>
</dbReference>
<evidence type="ECO:0000313" key="4">
    <source>
        <dbReference type="Proteomes" id="UP000326994"/>
    </source>
</evidence>
<dbReference type="NCBIfam" id="TIGR02293">
    <property type="entry name" value="TAS_TIGR02293"/>
    <property type="match status" value="1"/>
</dbReference>
<keyword evidence="4" id="KW-1185">Reference proteome</keyword>
<comment type="caution">
    <text evidence="3">The sequence shown here is derived from an EMBL/GenBank/DDBJ whole genome shotgun (WGS) entry which is preliminary data.</text>
</comment>
<protein>
    <submittedName>
        <fullName evidence="3">Uncharacterized protein</fullName>
    </submittedName>
</protein>
<dbReference type="AlphaFoldDB" id="A0A5J4FUY5"/>
<dbReference type="GO" id="GO:0003677">
    <property type="term" value="F:DNA binding"/>
    <property type="evidence" value="ECO:0007669"/>
    <property type="project" value="InterPro"/>
</dbReference>
<dbReference type="Pfam" id="PF09722">
    <property type="entry name" value="Xre_MbcA_ParS_C"/>
    <property type="match status" value="1"/>
</dbReference>
<dbReference type="InterPro" id="IPR046847">
    <property type="entry name" value="Xre-like_HTH"/>
</dbReference>
<evidence type="ECO:0000259" key="2">
    <source>
        <dbReference type="Pfam" id="PF20432"/>
    </source>
</evidence>
<sequence>MTNGVVMKDKPIKNIMSEPETYYSINSKYDRLIGVLGGSRAVGYDIQNDIDLIALTRRGLPKSVLASVCFVLGVSMEKMSGLLHISHRTLQRKKDDEFLNAYSTEQILEIAQLISHGIQVFGTIERFKKWVHQDVRALSYKMPIDYLDTTFGIKMVRDVMGRIEHGVYS</sequence>
<feature type="domain" description="Antitoxin Xre/MbcA/ParS-like toxin-binding" evidence="1">
    <location>
        <begin position="118"/>
        <end position="166"/>
    </location>
</feature>
<dbReference type="InterPro" id="IPR011979">
    <property type="entry name" value="Antitox_Xre"/>
</dbReference>
<dbReference type="Proteomes" id="UP000326994">
    <property type="component" value="Unassembled WGS sequence"/>
</dbReference>
<accession>A0A5J4FUY5</accession>